<comment type="caution">
    <text evidence="3">The sequence shown here is derived from an EMBL/GenBank/DDBJ whole genome shotgun (WGS) entry which is preliminary data.</text>
</comment>
<protein>
    <recommendedName>
        <fullName evidence="2">SprT-like domain-containing protein</fullName>
    </recommendedName>
</protein>
<organism evidence="3 4">
    <name type="scientific">Symbiochloris irregularis</name>
    <dbReference type="NCBI Taxonomy" id="706552"/>
    <lineage>
        <taxon>Eukaryota</taxon>
        <taxon>Viridiplantae</taxon>
        <taxon>Chlorophyta</taxon>
        <taxon>core chlorophytes</taxon>
        <taxon>Trebouxiophyceae</taxon>
        <taxon>Trebouxiales</taxon>
        <taxon>Trebouxiaceae</taxon>
        <taxon>Symbiochloris</taxon>
    </lineage>
</organism>
<dbReference type="InterPro" id="IPR006640">
    <property type="entry name" value="SprT-like_domain"/>
</dbReference>
<feature type="region of interest" description="Disordered" evidence="1">
    <location>
        <begin position="207"/>
        <end position="281"/>
    </location>
</feature>
<feature type="domain" description="SprT-like" evidence="2">
    <location>
        <begin position="17"/>
        <end position="179"/>
    </location>
</feature>
<evidence type="ECO:0000256" key="1">
    <source>
        <dbReference type="SAM" id="MobiDB-lite"/>
    </source>
</evidence>
<evidence type="ECO:0000259" key="2">
    <source>
        <dbReference type="SMART" id="SM00731"/>
    </source>
</evidence>
<sequence>MSNIPGDDLDVHELPVFELSALFMHYDDVYFGNDLSRGGVWVEWSSSRMTLCAGVCEHQAGGGARIKLSEPLLKLRPILELKETLLHEMIHAYIFIMRIRDGDHGPQFQQRMRLINQATCVDCQRPPQGYNITIYHSLHDEVDNYRTHHWKCKQCGNLVKRASNRPPQVADCRGRNGRGPDCMDVKCAYHMHIKHCGGEYEKIAEPAGFKDKNKRKKASGTGPDSQKGNAKRPNKGSTTGEPSQQASIHDLLPVPFISESPGHAPQNTSDQRRFAAVVDLT</sequence>
<gene>
    <name evidence="3" type="ORF">WJX73_001175</name>
</gene>
<dbReference type="Pfam" id="PF10263">
    <property type="entry name" value="SprT-like"/>
    <property type="match status" value="1"/>
</dbReference>
<name>A0AAW1NVD9_9CHLO</name>
<keyword evidence="4" id="KW-1185">Reference proteome</keyword>
<dbReference type="AlphaFoldDB" id="A0AAW1NVD9"/>
<proteinExistence type="predicted"/>
<dbReference type="SMART" id="SM00731">
    <property type="entry name" value="SprT"/>
    <property type="match status" value="1"/>
</dbReference>
<dbReference type="GO" id="GO:0005634">
    <property type="term" value="C:nucleus"/>
    <property type="evidence" value="ECO:0007669"/>
    <property type="project" value="TreeGrafter"/>
</dbReference>
<dbReference type="InterPro" id="IPR044245">
    <property type="entry name" value="Spartan"/>
</dbReference>
<dbReference type="GO" id="GO:0006974">
    <property type="term" value="P:DNA damage response"/>
    <property type="evidence" value="ECO:0007669"/>
    <property type="project" value="InterPro"/>
</dbReference>
<dbReference type="EMBL" id="JALJOQ010000084">
    <property type="protein sequence ID" value="KAK9800227.1"/>
    <property type="molecule type" value="Genomic_DNA"/>
</dbReference>
<dbReference type="GO" id="GO:0003697">
    <property type="term" value="F:single-stranded DNA binding"/>
    <property type="evidence" value="ECO:0007669"/>
    <property type="project" value="InterPro"/>
</dbReference>
<reference evidence="3 4" key="1">
    <citation type="journal article" date="2024" name="Nat. Commun.">
        <title>Phylogenomics reveals the evolutionary origins of lichenization in chlorophyte algae.</title>
        <authorList>
            <person name="Puginier C."/>
            <person name="Libourel C."/>
            <person name="Otte J."/>
            <person name="Skaloud P."/>
            <person name="Haon M."/>
            <person name="Grisel S."/>
            <person name="Petersen M."/>
            <person name="Berrin J.G."/>
            <person name="Delaux P.M."/>
            <person name="Dal Grande F."/>
            <person name="Keller J."/>
        </authorList>
    </citation>
    <scope>NUCLEOTIDE SEQUENCE [LARGE SCALE GENOMIC DNA]</scope>
    <source>
        <strain evidence="3 4">SAG 2036</strain>
    </source>
</reference>
<accession>A0AAW1NVD9</accession>
<dbReference type="GO" id="GO:0004222">
    <property type="term" value="F:metalloendopeptidase activity"/>
    <property type="evidence" value="ECO:0007669"/>
    <property type="project" value="InterPro"/>
</dbReference>
<feature type="compositionally biased region" description="Polar residues" evidence="1">
    <location>
        <begin position="235"/>
        <end position="247"/>
    </location>
</feature>
<dbReference type="PANTHER" id="PTHR21220:SF0">
    <property type="entry name" value="DNA-DEPENDENT METALLOPROTEASE SPRTN"/>
    <property type="match status" value="1"/>
</dbReference>
<dbReference type="PANTHER" id="PTHR21220">
    <property type="entry name" value="DNA-DEPENDENT METALLOPROTEASE SPRTN"/>
    <property type="match status" value="1"/>
</dbReference>
<evidence type="ECO:0000313" key="3">
    <source>
        <dbReference type="EMBL" id="KAK9800227.1"/>
    </source>
</evidence>
<evidence type="ECO:0000313" key="4">
    <source>
        <dbReference type="Proteomes" id="UP001465755"/>
    </source>
</evidence>
<dbReference type="GO" id="GO:0031593">
    <property type="term" value="F:polyubiquitin modification-dependent protein binding"/>
    <property type="evidence" value="ECO:0007669"/>
    <property type="project" value="TreeGrafter"/>
</dbReference>
<dbReference type="Proteomes" id="UP001465755">
    <property type="component" value="Unassembled WGS sequence"/>
</dbReference>